<protein>
    <submittedName>
        <fullName evidence="1">Heme oxygenase-like protein</fullName>
    </submittedName>
</protein>
<dbReference type="SUPFAM" id="SSF48613">
    <property type="entry name" value="Heme oxygenase-like"/>
    <property type="match status" value="1"/>
</dbReference>
<dbReference type="Gene3D" id="1.20.910.10">
    <property type="entry name" value="Heme oxygenase-like"/>
    <property type="match status" value="1"/>
</dbReference>
<dbReference type="GO" id="GO:0006788">
    <property type="term" value="P:heme oxidation"/>
    <property type="evidence" value="ECO:0007669"/>
    <property type="project" value="InterPro"/>
</dbReference>
<dbReference type="InterPro" id="IPR016084">
    <property type="entry name" value="Haem_Oase-like_multi-hlx"/>
</dbReference>
<dbReference type="PRINTS" id="PR00088">
    <property type="entry name" value="HAEMOXYGNASE"/>
</dbReference>
<dbReference type="InterPro" id="IPR016053">
    <property type="entry name" value="Haem_Oase-like"/>
</dbReference>
<evidence type="ECO:0000313" key="1">
    <source>
        <dbReference type="EMBL" id="PXX58379.1"/>
    </source>
</evidence>
<gene>
    <name evidence="1" type="ORF">DFR70_11461</name>
</gene>
<keyword evidence="2" id="KW-1185">Reference proteome</keyword>
<dbReference type="AlphaFoldDB" id="A0A318JRH1"/>
<reference evidence="1 2" key="1">
    <citation type="submission" date="2018-05" db="EMBL/GenBank/DDBJ databases">
        <title>Genomic Encyclopedia of Type Strains, Phase IV (KMG-IV): sequencing the most valuable type-strain genomes for metagenomic binning, comparative biology and taxonomic classification.</title>
        <authorList>
            <person name="Goeker M."/>
        </authorList>
    </citation>
    <scope>NUCLEOTIDE SEQUENCE [LARGE SCALE GENOMIC DNA]</scope>
    <source>
        <strain evidence="1 2">DSM 44704</strain>
    </source>
</reference>
<dbReference type="Pfam" id="PF01126">
    <property type="entry name" value="Heme_oxygenase"/>
    <property type="match status" value="1"/>
</dbReference>
<sequence length="62" mass="7288">MRFYVFDAVGNPAAFKREYRTLLDRLPLDDLERRRVLDEGQRAFAMNTALFHELAQEFPAAQ</sequence>
<comment type="caution">
    <text evidence="1">The sequence shown here is derived from an EMBL/GenBank/DDBJ whole genome shotgun (WGS) entry which is preliminary data.</text>
</comment>
<name>A0A318JRH1_9NOCA</name>
<accession>A0A318JRH1</accession>
<organism evidence="1 2">
    <name type="scientific">Nocardia tenerifensis</name>
    <dbReference type="NCBI Taxonomy" id="228006"/>
    <lineage>
        <taxon>Bacteria</taxon>
        <taxon>Bacillati</taxon>
        <taxon>Actinomycetota</taxon>
        <taxon>Actinomycetes</taxon>
        <taxon>Mycobacteriales</taxon>
        <taxon>Nocardiaceae</taxon>
        <taxon>Nocardia</taxon>
    </lineage>
</organism>
<dbReference type="EMBL" id="QJKF01000014">
    <property type="protein sequence ID" value="PXX58379.1"/>
    <property type="molecule type" value="Genomic_DNA"/>
</dbReference>
<dbReference type="GO" id="GO:0004392">
    <property type="term" value="F:heme oxygenase (decyclizing) activity"/>
    <property type="evidence" value="ECO:0007669"/>
    <property type="project" value="InterPro"/>
</dbReference>
<evidence type="ECO:0000313" key="2">
    <source>
        <dbReference type="Proteomes" id="UP000247569"/>
    </source>
</evidence>
<proteinExistence type="predicted"/>
<dbReference type="InterPro" id="IPR002051">
    <property type="entry name" value="Haem_Oase"/>
</dbReference>
<dbReference type="Proteomes" id="UP000247569">
    <property type="component" value="Unassembled WGS sequence"/>
</dbReference>